<organism evidence="2 3">
    <name type="scientific">Caldibacillus debilis</name>
    <dbReference type="NCBI Taxonomy" id="301148"/>
    <lineage>
        <taxon>Bacteria</taxon>
        <taxon>Bacillati</taxon>
        <taxon>Bacillota</taxon>
        <taxon>Bacilli</taxon>
        <taxon>Bacillales</taxon>
        <taxon>Bacillaceae</taxon>
        <taxon>Caldibacillus</taxon>
    </lineage>
</organism>
<gene>
    <name evidence="2" type="ORF">B4135_0942</name>
</gene>
<protein>
    <submittedName>
        <fullName evidence="2">Uncharacterized protein</fullName>
    </submittedName>
</protein>
<dbReference type="RefSeq" id="WP_061568776.1">
    <property type="nucleotide sequence ID" value="NZ_LQYT01000037.1"/>
</dbReference>
<comment type="caution">
    <text evidence="2">The sequence shown here is derived from an EMBL/GenBank/DDBJ whole genome shotgun (WGS) entry which is preliminary data.</text>
</comment>
<dbReference type="Proteomes" id="UP000075683">
    <property type="component" value="Unassembled WGS sequence"/>
</dbReference>
<sequence length="105" mass="11998">MHELKPLQFNDSYTALRKVEKYTANPDDEDDLFPGRRTGKPFQRGAGLQAPESKKSAVHFLCTGQTLYHRLERIKQVPGDDFTDSVKRLAVETAVKGYRLLKETM</sequence>
<dbReference type="EMBL" id="LQYT01000037">
    <property type="protein sequence ID" value="KYD20043.1"/>
    <property type="molecule type" value="Genomic_DNA"/>
</dbReference>
<dbReference type="OrthoDB" id="143422at2"/>
<evidence type="ECO:0000256" key="1">
    <source>
        <dbReference type="SAM" id="MobiDB-lite"/>
    </source>
</evidence>
<feature type="region of interest" description="Disordered" evidence="1">
    <location>
        <begin position="24"/>
        <end position="51"/>
    </location>
</feature>
<accession>A0A150M664</accession>
<proteinExistence type="predicted"/>
<evidence type="ECO:0000313" key="2">
    <source>
        <dbReference type="EMBL" id="KYD20043.1"/>
    </source>
</evidence>
<evidence type="ECO:0000313" key="3">
    <source>
        <dbReference type="Proteomes" id="UP000075683"/>
    </source>
</evidence>
<reference evidence="2 3" key="1">
    <citation type="submission" date="2016-01" db="EMBL/GenBank/DDBJ databases">
        <title>Draft Genome Sequences of Seven Thermophilic Sporeformers Isolated from Foods.</title>
        <authorList>
            <person name="Berendsen E.M."/>
            <person name="Wells-Bennik M.H."/>
            <person name="Krawcyk A.O."/>
            <person name="De Jong A."/>
            <person name="Holsappel S."/>
            <person name="Eijlander R.T."/>
            <person name="Kuipers O.P."/>
        </authorList>
    </citation>
    <scope>NUCLEOTIDE SEQUENCE [LARGE SCALE GENOMIC DNA]</scope>
    <source>
        <strain evidence="2 3">B4135</strain>
    </source>
</reference>
<name>A0A150M664_9BACI</name>
<dbReference type="AlphaFoldDB" id="A0A150M664"/>